<dbReference type="InterPro" id="IPR032010">
    <property type="entry name" value="APD1-4_M"/>
</dbReference>
<dbReference type="InterPro" id="IPR001841">
    <property type="entry name" value="Znf_RING"/>
</dbReference>
<keyword evidence="2 4" id="KW-0863">Zinc-finger</keyword>
<dbReference type="InterPro" id="IPR013083">
    <property type="entry name" value="Znf_RING/FYVE/PHD"/>
</dbReference>
<evidence type="ECO:0000313" key="8">
    <source>
        <dbReference type="EMBL" id="KAG6678066.1"/>
    </source>
</evidence>
<keyword evidence="6" id="KW-0472">Membrane</keyword>
<keyword evidence="1" id="KW-0479">Metal-binding</keyword>
<dbReference type="PANTHER" id="PTHR46858:SF11">
    <property type="entry name" value="LIGASE, PUTATIVE-RELATED"/>
    <property type="match status" value="1"/>
</dbReference>
<feature type="domain" description="RING-type" evidence="7">
    <location>
        <begin position="439"/>
        <end position="478"/>
    </location>
</feature>
<evidence type="ECO:0000256" key="1">
    <source>
        <dbReference type="ARBA" id="ARBA00022723"/>
    </source>
</evidence>
<dbReference type="GO" id="GO:0009705">
    <property type="term" value="C:plant-type vacuole membrane"/>
    <property type="evidence" value="ECO:0007669"/>
    <property type="project" value="TreeGrafter"/>
</dbReference>
<name>A0A922AFT7_CARIL</name>
<dbReference type="EMBL" id="CM031838">
    <property type="protein sequence ID" value="KAG6678066.1"/>
    <property type="molecule type" value="Genomic_DNA"/>
</dbReference>
<dbReference type="AlphaFoldDB" id="A0A922AFT7"/>
<keyword evidence="6" id="KW-0812">Transmembrane</keyword>
<dbReference type="Pfam" id="PF16041">
    <property type="entry name" value="APD1-4_M"/>
    <property type="match status" value="1"/>
</dbReference>
<evidence type="ECO:0000256" key="6">
    <source>
        <dbReference type="SAM" id="Phobius"/>
    </source>
</evidence>
<sequence length="490" mass="54965">MEEPEHGGQGGPAPSSSYATTSTDGPSSSSPSTSQLQEEEVAVENERLENGDNLHHHHYHHHHVLLNRHQQWRQQQPSNFPYHLNILISDVASTEMKETLWSYLVLLVTFWFLASMTMILGFYGAVNTQLGPNCSRLIQANPFFVQSIKAEEVNEQKPGPALYGFSKPPPLDVETTWNETHNAFVPANFHKEWIYFLNKGSRVDISYNVKSPTPSPLSLVIAQGRESLVEWIEDPSYHDTTFSWNIIYGSGKIQLKIPESSNYYIAVGNLHSEEVEVELKLTISAFLYNTTQAYYKCSLGSHFCSLKLVLLGVNVAVLTSPHLKEDADNGWYVKLSYGPRWITYFVGSGIMTVLILLAFRFFKIFQTTDENVTGFQAGELRPERAPLLLHIDDDISSWGSSCDSISQDGENSEDQPTVSGIEGEQITEKDNVNNPQHLCVICADTPKNCFFLPCGHCTACFTCGTRIAEEAGICPICQRKMKKVRKIFSV</sequence>
<protein>
    <recommendedName>
        <fullName evidence="7">RING-type domain-containing protein</fullName>
    </recommendedName>
</protein>
<evidence type="ECO:0000313" key="9">
    <source>
        <dbReference type="Proteomes" id="UP000811246"/>
    </source>
</evidence>
<dbReference type="Pfam" id="PF13920">
    <property type="entry name" value="zf-C3HC4_3"/>
    <property type="match status" value="1"/>
</dbReference>
<evidence type="ECO:0000256" key="3">
    <source>
        <dbReference type="ARBA" id="ARBA00022833"/>
    </source>
</evidence>
<feature type="transmembrane region" description="Helical" evidence="6">
    <location>
        <begin position="100"/>
        <end position="126"/>
    </location>
</feature>
<dbReference type="InterPro" id="IPR032008">
    <property type="entry name" value="APD1-4_N"/>
</dbReference>
<keyword evidence="6" id="KW-1133">Transmembrane helix</keyword>
<dbReference type="GO" id="GO:0008270">
    <property type="term" value="F:zinc ion binding"/>
    <property type="evidence" value="ECO:0007669"/>
    <property type="project" value="UniProtKB-KW"/>
</dbReference>
<dbReference type="GO" id="GO:0061630">
    <property type="term" value="F:ubiquitin protein ligase activity"/>
    <property type="evidence" value="ECO:0007669"/>
    <property type="project" value="TreeGrafter"/>
</dbReference>
<dbReference type="PANTHER" id="PTHR46858">
    <property type="entry name" value="OS05G0521000 PROTEIN"/>
    <property type="match status" value="1"/>
</dbReference>
<proteinExistence type="predicted"/>
<reference evidence="8" key="1">
    <citation type="submission" date="2021-01" db="EMBL/GenBank/DDBJ databases">
        <authorList>
            <person name="Lovell J.T."/>
            <person name="Bentley N."/>
            <person name="Bhattarai G."/>
            <person name="Jenkins J.W."/>
            <person name="Sreedasyam A."/>
            <person name="Alarcon Y."/>
            <person name="Bock C."/>
            <person name="Boston L."/>
            <person name="Carlson J."/>
            <person name="Cervantes K."/>
            <person name="Clermont K."/>
            <person name="Krom N."/>
            <person name="Kubenka K."/>
            <person name="Mamidi S."/>
            <person name="Mattison C."/>
            <person name="Monteros M."/>
            <person name="Pisani C."/>
            <person name="Plott C."/>
            <person name="Rajasekar S."/>
            <person name="Rhein H.S."/>
            <person name="Rohla C."/>
            <person name="Song M."/>
            <person name="Hilaire R.S."/>
            <person name="Shu S."/>
            <person name="Wells L."/>
            <person name="Wang X."/>
            <person name="Webber J."/>
            <person name="Heerema R.J."/>
            <person name="Klein P."/>
            <person name="Conner P."/>
            <person name="Grauke L."/>
            <person name="Grimwood J."/>
            <person name="Schmutz J."/>
            <person name="Randall J.J."/>
        </authorList>
    </citation>
    <scope>NUCLEOTIDE SEQUENCE</scope>
    <source>
        <tissue evidence="8">Leaf</tissue>
    </source>
</reference>
<dbReference type="GO" id="GO:0005768">
    <property type="term" value="C:endosome"/>
    <property type="evidence" value="ECO:0007669"/>
    <property type="project" value="TreeGrafter"/>
</dbReference>
<dbReference type="Proteomes" id="UP000811246">
    <property type="component" value="Chromosome 14"/>
</dbReference>
<keyword evidence="3" id="KW-0862">Zinc</keyword>
<dbReference type="Pfam" id="PF16040">
    <property type="entry name" value="APD1-4_N"/>
    <property type="match status" value="1"/>
</dbReference>
<feature type="compositionally biased region" description="Low complexity" evidence="5">
    <location>
        <begin position="12"/>
        <end position="36"/>
    </location>
</feature>
<dbReference type="OrthoDB" id="3045089at2759"/>
<dbReference type="PROSITE" id="PS50089">
    <property type="entry name" value="ZF_RING_2"/>
    <property type="match status" value="1"/>
</dbReference>
<accession>A0A922AFT7</accession>
<evidence type="ECO:0000256" key="4">
    <source>
        <dbReference type="PROSITE-ProRule" id="PRU00175"/>
    </source>
</evidence>
<feature type="region of interest" description="Disordered" evidence="5">
    <location>
        <begin position="1"/>
        <end position="43"/>
    </location>
</feature>
<gene>
    <name evidence="8" type="ORF">I3842_14G062000</name>
</gene>
<dbReference type="Gene3D" id="3.30.40.10">
    <property type="entry name" value="Zinc/RING finger domain, C3HC4 (zinc finger)"/>
    <property type="match status" value="1"/>
</dbReference>
<evidence type="ECO:0000256" key="2">
    <source>
        <dbReference type="ARBA" id="ARBA00022771"/>
    </source>
</evidence>
<comment type="caution">
    <text evidence="8">The sequence shown here is derived from an EMBL/GenBank/DDBJ whole genome shotgun (WGS) entry which is preliminary data.</text>
</comment>
<evidence type="ECO:0000256" key="5">
    <source>
        <dbReference type="SAM" id="MobiDB-lite"/>
    </source>
</evidence>
<organism evidence="8 9">
    <name type="scientific">Carya illinoinensis</name>
    <name type="common">Pecan</name>
    <dbReference type="NCBI Taxonomy" id="32201"/>
    <lineage>
        <taxon>Eukaryota</taxon>
        <taxon>Viridiplantae</taxon>
        <taxon>Streptophyta</taxon>
        <taxon>Embryophyta</taxon>
        <taxon>Tracheophyta</taxon>
        <taxon>Spermatophyta</taxon>
        <taxon>Magnoliopsida</taxon>
        <taxon>eudicotyledons</taxon>
        <taxon>Gunneridae</taxon>
        <taxon>Pentapetalae</taxon>
        <taxon>rosids</taxon>
        <taxon>fabids</taxon>
        <taxon>Fagales</taxon>
        <taxon>Juglandaceae</taxon>
        <taxon>Carya</taxon>
    </lineage>
</organism>
<feature type="transmembrane region" description="Helical" evidence="6">
    <location>
        <begin position="341"/>
        <end position="362"/>
    </location>
</feature>
<evidence type="ECO:0000259" key="7">
    <source>
        <dbReference type="PROSITE" id="PS50089"/>
    </source>
</evidence>
<dbReference type="GO" id="GO:0016567">
    <property type="term" value="P:protein ubiquitination"/>
    <property type="evidence" value="ECO:0007669"/>
    <property type="project" value="TreeGrafter"/>
</dbReference>
<feature type="transmembrane region" description="Helical" evidence="6">
    <location>
        <begin position="304"/>
        <end position="321"/>
    </location>
</feature>
<dbReference type="SUPFAM" id="SSF57850">
    <property type="entry name" value="RING/U-box"/>
    <property type="match status" value="1"/>
</dbReference>